<protein>
    <submittedName>
        <fullName evidence="2">Uncharacterized protein</fullName>
    </submittedName>
</protein>
<dbReference type="AlphaFoldDB" id="A0A8H7ADH7"/>
<evidence type="ECO:0000313" key="2">
    <source>
        <dbReference type="EMBL" id="KAF7506069.1"/>
    </source>
</evidence>
<dbReference type="EMBL" id="JAACFV010000095">
    <property type="protein sequence ID" value="KAF7506069.1"/>
    <property type="molecule type" value="Genomic_DNA"/>
</dbReference>
<reference evidence="2" key="1">
    <citation type="submission" date="2020-02" db="EMBL/GenBank/DDBJ databases">
        <authorList>
            <person name="Palmer J.M."/>
        </authorList>
    </citation>
    <scope>NUCLEOTIDE SEQUENCE</scope>
    <source>
        <strain evidence="2">EPUS1.4</strain>
        <tissue evidence="2">Thallus</tissue>
    </source>
</reference>
<evidence type="ECO:0000313" key="3">
    <source>
        <dbReference type="Proteomes" id="UP000606974"/>
    </source>
</evidence>
<evidence type="ECO:0000256" key="1">
    <source>
        <dbReference type="SAM" id="SignalP"/>
    </source>
</evidence>
<keyword evidence="1" id="KW-0732">Signal</keyword>
<proteinExistence type="predicted"/>
<accession>A0A8H7ADH7</accession>
<sequence length="135" mass="15120">MWINTYALTLFLPLLVLTAPLDPSTSAIEPAIHGHAVQTGSGLEKRWLYCEHQQLGSGPICSRNGHSCEKELGPEWKGGAQGFTGCWFGTYTLDCLKCREVPDNCYIDDNGDEDKQVYRGLTGRRGVKRMIDRWT</sequence>
<keyword evidence="3" id="KW-1185">Reference proteome</keyword>
<comment type="caution">
    <text evidence="2">The sequence shown here is derived from an EMBL/GenBank/DDBJ whole genome shotgun (WGS) entry which is preliminary data.</text>
</comment>
<gene>
    <name evidence="2" type="ORF">GJ744_012316</name>
</gene>
<feature type="signal peptide" evidence="1">
    <location>
        <begin position="1"/>
        <end position="18"/>
    </location>
</feature>
<organism evidence="2 3">
    <name type="scientific">Endocarpon pusillum</name>
    <dbReference type="NCBI Taxonomy" id="364733"/>
    <lineage>
        <taxon>Eukaryota</taxon>
        <taxon>Fungi</taxon>
        <taxon>Dikarya</taxon>
        <taxon>Ascomycota</taxon>
        <taxon>Pezizomycotina</taxon>
        <taxon>Eurotiomycetes</taxon>
        <taxon>Chaetothyriomycetidae</taxon>
        <taxon>Verrucariales</taxon>
        <taxon>Verrucariaceae</taxon>
        <taxon>Endocarpon</taxon>
    </lineage>
</organism>
<dbReference type="Proteomes" id="UP000606974">
    <property type="component" value="Unassembled WGS sequence"/>
</dbReference>
<feature type="chain" id="PRO_5034593126" evidence="1">
    <location>
        <begin position="19"/>
        <end position="135"/>
    </location>
</feature>
<name>A0A8H7ADH7_9EURO</name>